<proteinExistence type="predicted"/>
<evidence type="ECO:0000313" key="2">
    <source>
        <dbReference type="Proteomes" id="UP001234202"/>
    </source>
</evidence>
<reference evidence="1" key="1">
    <citation type="submission" date="2023-04" db="EMBL/GenBank/DDBJ databases">
        <title>Draft Genome sequencing of Naganishia species isolated from polar environments using Oxford Nanopore Technology.</title>
        <authorList>
            <person name="Leo P."/>
            <person name="Venkateswaran K."/>
        </authorList>
    </citation>
    <scope>NUCLEOTIDE SEQUENCE</scope>
    <source>
        <strain evidence="1">DBVPG 5303</strain>
    </source>
</reference>
<organism evidence="1 2">
    <name type="scientific">Naganishia onofrii</name>
    <dbReference type="NCBI Taxonomy" id="1851511"/>
    <lineage>
        <taxon>Eukaryota</taxon>
        <taxon>Fungi</taxon>
        <taxon>Dikarya</taxon>
        <taxon>Basidiomycota</taxon>
        <taxon>Agaricomycotina</taxon>
        <taxon>Tremellomycetes</taxon>
        <taxon>Filobasidiales</taxon>
        <taxon>Filobasidiaceae</taxon>
        <taxon>Naganishia</taxon>
    </lineage>
</organism>
<accession>A0ACC2WZR8</accession>
<protein>
    <submittedName>
        <fullName evidence="1">Uncharacterized protein</fullName>
    </submittedName>
</protein>
<comment type="caution">
    <text evidence="1">The sequence shown here is derived from an EMBL/GenBank/DDBJ whole genome shotgun (WGS) entry which is preliminary data.</text>
</comment>
<evidence type="ECO:0000313" key="1">
    <source>
        <dbReference type="EMBL" id="KAJ9117112.1"/>
    </source>
</evidence>
<name>A0ACC2WZR8_9TREE</name>
<keyword evidence="2" id="KW-1185">Reference proteome</keyword>
<dbReference type="EMBL" id="JASBWV010000033">
    <property type="protein sequence ID" value="KAJ9117112.1"/>
    <property type="molecule type" value="Genomic_DNA"/>
</dbReference>
<gene>
    <name evidence="1" type="ORF">QFC24_006571</name>
</gene>
<dbReference type="Proteomes" id="UP001234202">
    <property type="component" value="Unassembled WGS sequence"/>
</dbReference>
<sequence length="992" mass="108013">MVAYNVTIDDTSPMIQYSPGWVFNHPKEVDTKTPMYYGSTFASTFDDGLNATLKFNGTGIWAFGAKRQNHGSYFATLDGTATLLSGYAAEPGIFQTVLFSQTGLDPNTEHTLTLANAYKLDPEGQKFKFFFDVDYYIVQTEETADATAVTAGQELKIQTVTVDDRDSMFDYRGRWDGNFTSDDYYSKTGHISYDLGDNVTFSFHGTSIAAYGAVNNNHGNYTVNIDGIVTRYNGFYSGSLAGETVLFQRSHLDNVTHNVIITNEGVQPFNVFGLDYVQYNYTVLPAISATSSMSTSTSVASTTGLIVATMTNAKGELPAEQSTAISDPVIPGPQSSINAAPDSSLESAKSSVSHHGISDGIIAGIAIGSVATIACLALLIWLLCRRREKKTSLYHWSDNRGLTLGSSMGDSFKPAALTDTPISLYHDAPYDGPNGIWPSSQAFLQTMQQTQFMPGDIFAQMPAPPASNSTSYYPYAQSVNPPSDVGDAGEYTARNQRNMDARAYSGTDSSTPAHHTAPSSGAIPSILGDPAEIRVASQAYSMRPELQSVASMRQSPHAANITRNISVNSMTPSSIATTGSFGRRKQRGVPLPLTSAPPVSALSEERLRQMRMIVEGRPQDFGPVSISDDNRSVAATELPPDYLQCSHLKQHTAMSYPFDFSAVQRALFMTASMTIVMSQLDLSEETMVFYRLIKSVTICAVSMITLSSLLIAYDKSEKAAEEELRRGNDAEEEEEKKKRALDGFAPELVKRIPVWEDDGSHPWPFPLGKVAADKSSLWFESGVAPTVGHFGKPGEEWAGRLQEAQRARLHASSMEKKRTEGIRDFEYDQRRKQWKRRLSHLKAMCIVIILSYLSTKLALVSLAILIWRVLNSELARLMKPEPGPEIREPYAARWGTQTQGRKTPYGAEKKTPSTSGQLRKTDASTIMPLRQNAGIQPLLSSTDERFAGREGVLGDETKGVGTDAENFKGKSGALGSSSLSGTAGSSGLTGLS</sequence>